<dbReference type="EMBL" id="VDUZ01000055">
    <property type="protein sequence ID" value="TXL70679.1"/>
    <property type="molecule type" value="Genomic_DNA"/>
</dbReference>
<evidence type="ECO:0000313" key="3">
    <source>
        <dbReference type="EMBL" id="TXL70679.1"/>
    </source>
</evidence>
<sequence length="270" mass="28158">MEDGPMTTDADIAALAEKIAATRQSKTTIDFLPGALADGTEADAYKLQFAVHARLSASGSDRIAGWKVAATLPAQYQPIGLSGPAFAGVYQSGIKPSGAVFPKGALRKYGVECEVVARIGRDVAAGGAPYDRESIKPFIDALFCGMEVVENRFADIAKADGKCRIADEFLQAACIMGPPIADWQSLDLAAIQGRSLHDGKELASGPGANVMGHPLASLAWLANQLIAHGKTLRAGDVVLTGSTHPPQFLPGPGVAVAEFIGIGETRVTFE</sequence>
<name>A0A5C8PA57_9HYPH</name>
<accession>A0A5C8PA57</accession>
<evidence type="ECO:0000256" key="1">
    <source>
        <dbReference type="ARBA" id="ARBA00023239"/>
    </source>
</evidence>
<dbReference type="GO" id="GO:0008684">
    <property type="term" value="F:2-oxopent-4-enoate hydratase activity"/>
    <property type="evidence" value="ECO:0007669"/>
    <property type="project" value="TreeGrafter"/>
</dbReference>
<dbReference type="PANTHER" id="PTHR30143:SF0">
    <property type="entry name" value="2-KETO-4-PENTENOATE HYDRATASE"/>
    <property type="match status" value="1"/>
</dbReference>
<dbReference type="InterPro" id="IPR050772">
    <property type="entry name" value="Hydratase-Decarb/MhpD_sf"/>
</dbReference>
<dbReference type="Proteomes" id="UP000321638">
    <property type="component" value="Unassembled WGS sequence"/>
</dbReference>
<dbReference type="InterPro" id="IPR011234">
    <property type="entry name" value="Fumarylacetoacetase-like_C"/>
</dbReference>
<dbReference type="PANTHER" id="PTHR30143">
    <property type="entry name" value="ACID HYDRATASE"/>
    <property type="match status" value="1"/>
</dbReference>
<dbReference type="Pfam" id="PF01557">
    <property type="entry name" value="FAA_hydrolase"/>
    <property type="match status" value="1"/>
</dbReference>
<reference evidence="3 4" key="1">
    <citation type="submission" date="2019-06" db="EMBL/GenBank/DDBJ databases">
        <title>New taxonomy in bacterial strain CC-CFT640, isolated from vineyard.</title>
        <authorList>
            <person name="Lin S.-Y."/>
            <person name="Tsai C.-F."/>
            <person name="Young C.-C."/>
        </authorList>
    </citation>
    <scope>NUCLEOTIDE SEQUENCE [LARGE SCALE GENOMIC DNA]</scope>
    <source>
        <strain evidence="3 4">CC-CFT640</strain>
    </source>
</reference>
<protein>
    <recommendedName>
        <fullName evidence="2">Fumarylacetoacetase-like C-terminal domain-containing protein</fullName>
    </recommendedName>
</protein>
<evidence type="ECO:0000313" key="4">
    <source>
        <dbReference type="Proteomes" id="UP000321638"/>
    </source>
</evidence>
<keyword evidence="1" id="KW-0456">Lyase</keyword>
<gene>
    <name evidence="3" type="ORF">FHP25_33460</name>
</gene>
<keyword evidence="4" id="KW-1185">Reference proteome</keyword>
<evidence type="ECO:0000259" key="2">
    <source>
        <dbReference type="Pfam" id="PF01557"/>
    </source>
</evidence>
<dbReference type="Gene3D" id="3.90.850.10">
    <property type="entry name" value="Fumarylacetoacetase-like, C-terminal domain"/>
    <property type="match status" value="1"/>
</dbReference>
<dbReference type="AlphaFoldDB" id="A0A5C8PA57"/>
<comment type="caution">
    <text evidence="3">The sequence shown here is derived from an EMBL/GenBank/DDBJ whole genome shotgun (WGS) entry which is preliminary data.</text>
</comment>
<dbReference type="GO" id="GO:0005737">
    <property type="term" value="C:cytoplasm"/>
    <property type="evidence" value="ECO:0007669"/>
    <property type="project" value="TreeGrafter"/>
</dbReference>
<dbReference type="SUPFAM" id="SSF56529">
    <property type="entry name" value="FAH"/>
    <property type="match status" value="1"/>
</dbReference>
<organism evidence="3 4">
    <name type="scientific">Vineibacter terrae</name>
    <dbReference type="NCBI Taxonomy" id="2586908"/>
    <lineage>
        <taxon>Bacteria</taxon>
        <taxon>Pseudomonadati</taxon>
        <taxon>Pseudomonadota</taxon>
        <taxon>Alphaproteobacteria</taxon>
        <taxon>Hyphomicrobiales</taxon>
        <taxon>Vineibacter</taxon>
    </lineage>
</organism>
<proteinExistence type="predicted"/>
<feature type="domain" description="Fumarylacetoacetase-like C-terminal" evidence="2">
    <location>
        <begin position="100"/>
        <end position="268"/>
    </location>
</feature>
<dbReference type="InterPro" id="IPR036663">
    <property type="entry name" value="Fumarylacetoacetase_C_sf"/>
</dbReference>
<dbReference type="OrthoDB" id="9792137at2"/>